<proteinExistence type="inferred from homology"/>
<organism evidence="15 17">
    <name type="scientific">Campylobacter gastrosuis</name>
    <dbReference type="NCBI Taxonomy" id="2974576"/>
    <lineage>
        <taxon>Bacteria</taxon>
        <taxon>Pseudomonadati</taxon>
        <taxon>Campylobacterota</taxon>
        <taxon>Epsilonproteobacteria</taxon>
        <taxon>Campylobacterales</taxon>
        <taxon>Campylobacteraceae</taxon>
        <taxon>Campylobacter</taxon>
    </lineage>
</organism>
<dbReference type="InterPro" id="IPR016136">
    <property type="entry name" value="DNA_helicase_N/primase_C"/>
</dbReference>
<name>A0ABT7HLB9_9BACT</name>
<evidence type="ECO:0000256" key="12">
    <source>
        <dbReference type="HAMAP-Rule" id="MF_00974"/>
    </source>
</evidence>
<feature type="domain" description="Toprim" evidence="14">
    <location>
        <begin position="245"/>
        <end position="326"/>
    </location>
</feature>
<evidence type="ECO:0000313" key="17">
    <source>
        <dbReference type="Proteomes" id="UP001173801"/>
    </source>
</evidence>
<keyword evidence="2 12" id="KW-0639">Primosome</keyword>
<dbReference type="Pfam" id="PF01807">
    <property type="entry name" value="Zn_ribbon_DnaG"/>
    <property type="match status" value="1"/>
</dbReference>
<keyword evidence="1 12" id="KW-0240">DNA-directed RNA polymerase</keyword>
<evidence type="ECO:0000259" key="14">
    <source>
        <dbReference type="PROSITE" id="PS50880"/>
    </source>
</evidence>
<dbReference type="InterPro" id="IPR034151">
    <property type="entry name" value="TOPRIM_DnaG_bac"/>
</dbReference>
<dbReference type="InterPro" id="IPR036977">
    <property type="entry name" value="DNA_primase_Znf_CHC2"/>
</dbReference>
<dbReference type="EC" id="2.7.7.101" evidence="12"/>
<dbReference type="PIRSF" id="PIRSF002811">
    <property type="entry name" value="DnaG"/>
    <property type="match status" value="1"/>
</dbReference>
<dbReference type="Gene3D" id="3.90.580.10">
    <property type="entry name" value="Zinc finger, CHC2-type domain"/>
    <property type="match status" value="1"/>
</dbReference>
<dbReference type="InterPro" id="IPR006295">
    <property type="entry name" value="DNA_primase_DnaG"/>
</dbReference>
<evidence type="ECO:0000256" key="6">
    <source>
        <dbReference type="ARBA" id="ARBA00022723"/>
    </source>
</evidence>
<evidence type="ECO:0000256" key="13">
    <source>
        <dbReference type="PIRNR" id="PIRNR002811"/>
    </source>
</evidence>
<keyword evidence="17" id="KW-1185">Reference proteome</keyword>
<evidence type="ECO:0000313" key="15">
    <source>
        <dbReference type="EMBL" id="MDL0087792.1"/>
    </source>
</evidence>
<evidence type="ECO:0000256" key="1">
    <source>
        <dbReference type="ARBA" id="ARBA00022478"/>
    </source>
</evidence>
<dbReference type="SMART" id="SM00400">
    <property type="entry name" value="ZnF_CHCC"/>
    <property type="match status" value="1"/>
</dbReference>
<comment type="similarity">
    <text evidence="12 13">Belongs to the DnaG primase family.</text>
</comment>
<dbReference type="InterPro" id="IPR002694">
    <property type="entry name" value="Znf_CHC2"/>
</dbReference>
<dbReference type="InterPro" id="IPR006171">
    <property type="entry name" value="TOPRIM_dom"/>
</dbReference>
<dbReference type="InterPro" id="IPR037068">
    <property type="entry name" value="DNA_primase_core_N_sf"/>
</dbReference>
<keyword evidence="5 12" id="KW-0235">DNA replication</keyword>
<evidence type="ECO:0000256" key="5">
    <source>
        <dbReference type="ARBA" id="ARBA00022705"/>
    </source>
</evidence>
<sequence>MISQKSIERLLSIVDIVDTISHYVDVRKMGANYKCVCPFHDDRNPSMSISPQRQIYHCFACKAGGNAIKFVMDYEKLSYPEAIEKLASMNNFTLEYTTNQQNFKENKRILENVNAFYRSRLYQNKDAINYLYSRGINDAMIERFELGFAPSSIQTIRLLENEKIEPKEAIEIGIVKQNESGIYASFIDRITFPIYSQSTRLVGFGGRTISNHPAKYVNSPQSEIFDKSKLLYGFHLAKKKIYETKQIIITEGYLDVIMLHFAGFTNAVAVLGTALTQKHLPLLKRENISVILCFDGDSAGINAAIKSSHLLTTNEIDGSVVIIEGGADPADMVFAGKTEHLRELFNNGTELGEFFIRQIALKYDLSRPQQKQKCLDEIMAYTNELKPIIASSYTSLIATILGLNPTGLSLNKTQITPRNFAPQEQIIKPKFSKDILELSLLKTILLNENFKDYVIDQVNEKFFLNHANIFSEILNGKNGSESAILRELELDNSPKIITNENSLFEAIKILKINYCKRRREQIKNSQSPTKLQDLEEINKILKGLQEQK</sequence>
<evidence type="ECO:0000256" key="11">
    <source>
        <dbReference type="ARBA" id="ARBA00023163"/>
    </source>
</evidence>
<dbReference type="RefSeq" id="WP_284936520.1">
    <property type="nucleotide sequence ID" value="NZ_JANURM010000001.1"/>
</dbReference>
<dbReference type="Pfam" id="PF13155">
    <property type="entry name" value="Toprim_2"/>
    <property type="match status" value="1"/>
</dbReference>
<keyword evidence="6 12" id="KW-0479">Metal-binding</keyword>
<dbReference type="PANTHER" id="PTHR30313:SF2">
    <property type="entry name" value="DNA PRIMASE"/>
    <property type="match status" value="1"/>
</dbReference>
<comment type="subunit">
    <text evidence="12">Monomer. Interacts with DnaB.</text>
</comment>
<dbReference type="InterPro" id="IPR013264">
    <property type="entry name" value="DNAG_N"/>
</dbReference>
<protein>
    <recommendedName>
        <fullName evidence="12 13">DNA primase</fullName>
        <ecNumber evidence="12">2.7.7.101</ecNumber>
    </recommendedName>
</protein>
<dbReference type="Pfam" id="PF08275">
    <property type="entry name" value="DNAG_N"/>
    <property type="match status" value="1"/>
</dbReference>
<dbReference type="EMBL" id="JANURM010000001">
    <property type="protein sequence ID" value="MDL0088003.1"/>
    <property type="molecule type" value="Genomic_DNA"/>
</dbReference>
<dbReference type="PANTHER" id="PTHR30313">
    <property type="entry name" value="DNA PRIMASE"/>
    <property type="match status" value="1"/>
</dbReference>
<dbReference type="Proteomes" id="UP001173801">
    <property type="component" value="Unassembled WGS sequence"/>
</dbReference>
<keyword evidence="11 12" id="KW-0804">Transcription</keyword>
<comment type="function">
    <text evidence="12 13">RNA polymerase that catalyzes the synthesis of short RNA molecules used as primers for DNA polymerase during DNA replication.</text>
</comment>
<keyword evidence="3 12" id="KW-0808">Transferase</keyword>
<keyword evidence="10 12" id="KW-0238">DNA-binding</keyword>
<evidence type="ECO:0000256" key="9">
    <source>
        <dbReference type="ARBA" id="ARBA00022842"/>
    </source>
</evidence>
<keyword evidence="9" id="KW-0460">Magnesium</keyword>
<dbReference type="HAMAP" id="MF_00974">
    <property type="entry name" value="DNA_primase_DnaG"/>
    <property type="match status" value="1"/>
</dbReference>
<dbReference type="CDD" id="cd03364">
    <property type="entry name" value="TOPRIM_DnaG_primases"/>
    <property type="match status" value="1"/>
</dbReference>
<dbReference type="InterPro" id="IPR030846">
    <property type="entry name" value="DnaG_bac"/>
</dbReference>
<dbReference type="InterPro" id="IPR050219">
    <property type="entry name" value="DnaG_primase"/>
</dbReference>
<keyword evidence="4 12" id="KW-0548">Nucleotidyltransferase</keyword>
<dbReference type="PROSITE" id="PS50880">
    <property type="entry name" value="TOPRIM"/>
    <property type="match status" value="1"/>
</dbReference>
<evidence type="ECO:0000256" key="10">
    <source>
        <dbReference type="ARBA" id="ARBA00023125"/>
    </source>
</evidence>
<dbReference type="NCBIfam" id="TIGR01391">
    <property type="entry name" value="dnaG"/>
    <property type="match status" value="1"/>
</dbReference>
<keyword evidence="8 12" id="KW-0862">Zinc</keyword>
<comment type="cofactor">
    <cofactor evidence="12 13">
        <name>Zn(2+)</name>
        <dbReference type="ChEBI" id="CHEBI:29105"/>
    </cofactor>
    <text evidence="12 13">Binds 1 zinc ion per monomer.</text>
</comment>
<evidence type="ECO:0000256" key="7">
    <source>
        <dbReference type="ARBA" id="ARBA00022771"/>
    </source>
</evidence>
<evidence type="ECO:0000256" key="4">
    <source>
        <dbReference type="ARBA" id="ARBA00022695"/>
    </source>
</evidence>
<evidence type="ECO:0000256" key="8">
    <source>
        <dbReference type="ARBA" id="ARBA00022833"/>
    </source>
</evidence>
<comment type="catalytic activity">
    <reaction evidence="12">
        <text>ssDNA + n NTP = ssDNA/pppN(pN)n-1 hybrid + (n-1) diphosphate.</text>
        <dbReference type="EC" id="2.7.7.101"/>
    </reaction>
</comment>
<dbReference type="Gene3D" id="1.10.860.10">
    <property type="entry name" value="DNAb Helicase, Chain A"/>
    <property type="match status" value="1"/>
</dbReference>
<comment type="caution">
    <text evidence="15">The sequence shown here is derived from an EMBL/GenBank/DDBJ whole genome shotgun (WGS) entry which is preliminary data.</text>
</comment>
<dbReference type="EMBL" id="JANURM010000001">
    <property type="protein sequence ID" value="MDL0087792.1"/>
    <property type="molecule type" value="Genomic_DNA"/>
</dbReference>
<evidence type="ECO:0000313" key="16">
    <source>
        <dbReference type="EMBL" id="MDL0088003.1"/>
    </source>
</evidence>
<evidence type="ECO:0000256" key="3">
    <source>
        <dbReference type="ARBA" id="ARBA00022679"/>
    </source>
</evidence>
<dbReference type="SMART" id="SM00493">
    <property type="entry name" value="TOPRIM"/>
    <property type="match status" value="1"/>
</dbReference>
<reference evidence="15" key="2">
    <citation type="journal article" date="2023" name="Microorganisms">
        <title>Isolation and Genomic Characteristics of Cat-Borne Campylobacter felis sp. nov. and Sheep-Borne Campylobacter ovis sp. nov.</title>
        <authorList>
            <person name="Wang H."/>
            <person name="Li Y."/>
            <person name="Gu Y."/>
            <person name="Zhou G."/>
            <person name="Chen X."/>
            <person name="Zhang X."/>
            <person name="Shao Z."/>
            <person name="Zhang J."/>
            <person name="Zhang M."/>
        </authorList>
    </citation>
    <scope>NUCLEOTIDE SEQUENCE</scope>
    <source>
        <strain evidence="15">PS10</strain>
    </source>
</reference>
<gene>
    <name evidence="12 15" type="primary">dnaG</name>
    <name evidence="15" type="ORF">NYG85_00175</name>
    <name evidence="16" type="ORF">NYG85_01250</name>
</gene>
<dbReference type="SUPFAM" id="SSF56731">
    <property type="entry name" value="DNA primase core"/>
    <property type="match status" value="1"/>
</dbReference>
<keyword evidence="7 12" id="KW-0863">Zinc-finger</keyword>
<reference evidence="15" key="1">
    <citation type="submission" date="2022-08" db="EMBL/GenBank/DDBJ databases">
        <authorList>
            <person name="Wang H."/>
        </authorList>
    </citation>
    <scope>NUCLEOTIDE SEQUENCE</scope>
    <source>
        <strain evidence="15">PS10</strain>
    </source>
</reference>
<dbReference type="SUPFAM" id="SSF57783">
    <property type="entry name" value="Zinc beta-ribbon"/>
    <property type="match status" value="1"/>
</dbReference>
<accession>A0ABT7HLB9</accession>
<dbReference type="Gene3D" id="3.90.980.10">
    <property type="entry name" value="DNA primase, catalytic core, N-terminal domain"/>
    <property type="match status" value="1"/>
</dbReference>
<evidence type="ECO:0000256" key="2">
    <source>
        <dbReference type="ARBA" id="ARBA00022515"/>
    </source>
</evidence>
<dbReference type="Gene3D" id="3.40.1360.10">
    <property type="match status" value="1"/>
</dbReference>
<comment type="domain">
    <text evidence="12">Contains an N-terminal zinc-binding domain, a central core domain that contains the primase activity, and a C-terminal DnaB-binding domain.</text>
</comment>
<feature type="zinc finger region" description="CHC2-type" evidence="12">
    <location>
        <begin position="37"/>
        <end position="61"/>
    </location>
</feature>